<dbReference type="AlphaFoldDB" id="A0A6J7F5B0"/>
<gene>
    <name evidence="2" type="ORF">UFOPK3516_00190</name>
</gene>
<accession>A0A6J7F5B0</accession>
<keyword evidence="1" id="KW-0812">Transmembrane</keyword>
<protein>
    <submittedName>
        <fullName evidence="2">Unannotated protein</fullName>
    </submittedName>
</protein>
<feature type="transmembrane region" description="Helical" evidence="1">
    <location>
        <begin position="9"/>
        <end position="30"/>
    </location>
</feature>
<evidence type="ECO:0000313" key="2">
    <source>
        <dbReference type="EMBL" id="CAB4888958.1"/>
    </source>
</evidence>
<sequence length="76" mass="7938">MLARIVRAVMWVLVSLDVIGTLWLAGLSLFGGYVLDQGTWEYVGGGNGGAAAAVILFGAVVAAVIVLAARSLHRRQ</sequence>
<dbReference type="EMBL" id="CAFBMB010000006">
    <property type="protein sequence ID" value="CAB4888958.1"/>
    <property type="molecule type" value="Genomic_DNA"/>
</dbReference>
<feature type="transmembrane region" description="Helical" evidence="1">
    <location>
        <begin position="50"/>
        <end position="69"/>
    </location>
</feature>
<reference evidence="2" key="1">
    <citation type="submission" date="2020-05" db="EMBL/GenBank/DDBJ databases">
        <authorList>
            <person name="Chiriac C."/>
            <person name="Salcher M."/>
            <person name="Ghai R."/>
            <person name="Kavagutti S V."/>
        </authorList>
    </citation>
    <scope>NUCLEOTIDE SEQUENCE</scope>
</reference>
<keyword evidence="1" id="KW-1133">Transmembrane helix</keyword>
<evidence type="ECO:0000256" key="1">
    <source>
        <dbReference type="SAM" id="Phobius"/>
    </source>
</evidence>
<proteinExistence type="predicted"/>
<keyword evidence="1" id="KW-0472">Membrane</keyword>
<name>A0A6J7F5B0_9ZZZZ</name>
<organism evidence="2">
    <name type="scientific">freshwater metagenome</name>
    <dbReference type="NCBI Taxonomy" id="449393"/>
    <lineage>
        <taxon>unclassified sequences</taxon>
        <taxon>metagenomes</taxon>
        <taxon>ecological metagenomes</taxon>
    </lineage>
</organism>